<proteinExistence type="predicted"/>
<gene>
    <name evidence="2" type="ORF">CcaverHIS019_0602940</name>
</gene>
<dbReference type="EMBL" id="AP028217">
    <property type="protein sequence ID" value="BEI93835.1"/>
    <property type="molecule type" value="Genomic_DNA"/>
</dbReference>
<reference evidence="2" key="1">
    <citation type="journal article" date="2023" name="BMC Genomics">
        <title>Chromosome-level genome assemblies of Cutaneotrichosporon spp. (Trichosporonales, Basidiomycota) reveal imbalanced evolution between nucleotide sequences and chromosome synteny.</title>
        <authorList>
            <person name="Kobayashi Y."/>
            <person name="Kayamori A."/>
            <person name="Aoki K."/>
            <person name="Shiwa Y."/>
            <person name="Matsutani M."/>
            <person name="Fujita N."/>
            <person name="Sugita T."/>
            <person name="Iwasaki W."/>
            <person name="Tanaka N."/>
            <person name="Takashima M."/>
        </authorList>
    </citation>
    <scope>NUCLEOTIDE SEQUENCE</scope>
    <source>
        <strain evidence="2">HIS019</strain>
    </source>
</reference>
<feature type="region of interest" description="Disordered" evidence="1">
    <location>
        <begin position="25"/>
        <end position="52"/>
    </location>
</feature>
<accession>A0AA48L8F3</accession>
<evidence type="ECO:0000256" key="1">
    <source>
        <dbReference type="SAM" id="MobiDB-lite"/>
    </source>
</evidence>
<organism evidence="2 3">
    <name type="scientific">Cutaneotrichosporon cavernicola</name>
    <dbReference type="NCBI Taxonomy" id="279322"/>
    <lineage>
        <taxon>Eukaryota</taxon>
        <taxon>Fungi</taxon>
        <taxon>Dikarya</taxon>
        <taxon>Basidiomycota</taxon>
        <taxon>Agaricomycotina</taxon>
        <taxon>Tremellomycetes</taxon>
        <taxon>Trichosporonales</taxon>
        <taxon>Trichosporonaceae</taxon>
        <taxon>Cutaneotrichosporon</taxon>
    </lineage>
</organism>
<sequence>MPPTQPRESELTRTEPLRLYQLIREPSSTGVSTTHPGRTSVSSSTRTLDSTFSTDTRARRVPLWQGGRRRRVPGSTADAAIPTHRMGRTALHRSNTFRNWDGSVPELVLRDSSQRMSAVELEARYQSYLQDHTPAVTFPVASSNSLPQTTSASVNILHPDRPPYLPPMRWTNNSDEGNGARRQYGRLMSIPFSPLRDVVGQLESAAVGHTRPPDLADFVHPEFSFTHRGVPDLAVSDHELSEVEQQRMRQTVDPYSLPLTFPLLPSPRCLRAESIPTALRSHYGSIAAGSEPAFNLPWFTPGPYSEIPPPLVRSGPLVDSSEALSGTSRAEARAWLRLGERHADRLRALVHPRTSAEQARADTARSTAPYLYAESLEIIEGLIGAIEGVLDSDTILVDQTLEAATERAVTETDSDDGSLPPPEIGECDGDTEGNNLDYHCYARWIAQGWRCYFCRREM</sequence>
<name>A0AA48L8F3_9TREE</name>
<dbReference type="KEGG" id="ccac:CcaHIS019_0602940"/>
<evidence type="ECO:0000313" key="3">
    <source>
        <dbReference type="Proteomes" id="UP001233271"/>
    </source>
</evidence>
<dbReference type="GeneID" id="85497705"/>
<protein>
    <submittedName>
        <fullName evidence="2">Uncharacterized protein</fullName>
    </submittedName>
</protein>
<feature type="compositionally biased region" description="Polar residues" evidence="1">
    <location>
        <begin position="26"/>
        <end position="52"/>
    </location>
</feature>
<keyword evidence="3" id="KW-1185">Reference proteome</keyword>
<dbReference type="AlphaFoldDB" id="A0AA48L8F3"/>
<evidence type="ECO:0000313" key="2">
    <source>
        <dbReference type="EMBL" id="BEI93835.1"/>
    </source>
</evidence>
<dbReference type="Proteomes" id="UP001233271">
    <property type="component" value="Chromosome 6"/>
</dbReference>
<dbReference type="RefSeq" id="XP_060459100.1">
    <property type="nucleotide sequence ID" value="XM_060602736.1"/>
</dbReference>